<evidence type="ECO:0000313" key="2">
    <source>
        <dbReference type="Proteomes" id="UP001193748"/>
    </source>
</evidence>
<dbReference type="EMBL" id="JABSWW010000001">
    <property type="protein sequence ID" value="NRT86852.1"/>
    <property type="molecule type" value="Genomic_DNA"/>
</dbReference>
<reference evidence="1" key="2">
    <citation type="journal article" date="2022" name="Nat. Biotechnol.">
        <title>Carbon-negative production of acetone and isopropanol by gas fermentation at industrial pilot scale.</title>
        <authorList>
            <person name="Liew F.E."/>
            <person name="Nogle R."/>
            <person name="Abdalla T."/>
            <person name="Rasor B.J."/>
            <person name="Canter C."/>
            <person name="Jensen R.O."/>
            <person name="Wang L."/>
            <person name="Strutz J."/>
            <person name="Chirania P."/>
            <person name="De Tissera S."/>
            <person name="Mueller A.P."/>
            <person name="Ruan Z."/>
            <person name="Gao A."/>
            <person name="Tran L."/>
            <person name="Engle N.L."/>
            <person name="Bromley J.C."/>
            <person name="Daniell J."/>
            <person name="Conrado R."/>
            <person name="Tschaplinski T.J."/>
            <person name="Giannone R.J."/>
            <person name="Hettich R.L."/>
            <person name="Karim A.S."/>
            <person name="Simpson S.D."/>
            <person name="Brown S.D."/>
            <person name="Leang C."/>
            <person name="Jewett M.C."/>
            <person name="Kopke M."/>
        </authorList>
    </citation>
    <scope>NUCLEOTIDE SEQUENCE</scope>
    <source>
        <strain evidence="1">DJ080</strain>
    </source>
</reference>
<accession>A0AAX0AUN8</accession>
<dbReference type="Proteomes" id="UP001193748">
    <property type="component" value="Unassembled WGS sequence"/>
</dbReference>
<reference evidence="1" key="1">
    <citation type="submission" date="2020-05" db="EMBL/GenBank/DDBJ databases">
        <authorList>
            <person name="Brown S."/>
            <person name="Huntemann M."/>
            <person name="Clum A."/>
            <person name="Spunde A."/>
            <person name="Palaniappan K."/>
            <person name="Ritter S."/>
            <person name="Mikhailova N."/>
            <person name="Chen I.-M."/>
            <person name="Stamatis D."/>
            <person name="Reddy T."/>
            <person name="O'Malley R."/>
            <person name="Daum C."/>
            <person name="Shapiro N."/>
            <person name="Ivanova N."/>
            <person name="Kyrpides N."/>
            <person name="Woyke T."/>
        </authorList>
    </citation>
    <scope>NUCLEOTIDE SEQUENCE</scope>
    <source>
        <strain evidence="1">DJ080</strain>
    </source>
</reference>
<sequence>MDNSKYEIKMNRYPEKIISEAWEKADKTQKPVLINSCELDFSIEIDGRENTSNDIVVSFLLNIREADNIVQEFCKNSFQHGKFDIRNYMVSLEWITFETDKVVMGYWGEFVNIELRAIFSIKNGVWEKIDIYYQ</sequence>
<organism evidence="1 2">
    <name type="scientific">Clostridium beijerinckii</name>
    <name type="common">Clostridium MP</name>
    <dbReference type="NCBI Taxonomy" id="1520"/>
    <lineage>
        <taxon>Bacteria</taxon>
        <taxon>Bacillati</taxon>
        <taxon>Bacillota</taxon>
        <taxon>Clostridia</taxon>
        <taxon>Eubacteriales</taxon>
        <taxon>Clostridiaceae</taxon>
        <taxon>Clostridium</taxon>
    </lineage>
</organism>
<dbReference type="RefSeq" id="WP_077843085.1">
    <property type="nucleotide sequence ID" value="NZ_CP107022.1"/>
</dbReference>
<name>A0AAX0AUN8_CLOBE</name>
<comment type="caution">
    <text evidence="1">The sequence shown here is derived from an EMBL/GenBank/DDBJ whole genome shotgun (WGS) entry which is preliminary data.</text>
</comment>
<dbReference type="AlphaFoldDB" id="A0AAX0AUN8"/>
<evidence type="ECO:0000313" key="1">
    <source>
        <dbReference type="EMBL" id="NRT86852.1"/>
    </source>
</evidence>
<proteinExistence type="predicted"/>
<protein>
    <recommendedName>
        <fullName evidence="3">DUF4279 domain-containing protein</fullName>
    </recommendedName>
</protein>
<evidence type="ECO:0008006" key="3">
    <source>
        <dbReference type="Google" id="ProtNLM"/>
    </source>
</evidence>
<gene>
    <name evidence="1" type="ORF">B0H41_000531</name>
</gene>